<reference evidence="6 8" key="1">
    <citation type="journal article" date="2019" name="Sci. Rep.">
        <title>Orb-weaving spider Araneus ventricosus genome elucidates the spidroin gene catalogue.</title>
        <authorList>
            <person name="Kono N."/>
            <person name="Nakamura H."/>
            <person name="Ohtoshi R."/>
            <person name="Moran D.A.P."/>
            <person name="Shinohara A."/>
            <person name="Yoshida Y."/>
            <person name="Fujiwara M."/>
            <person name="Mori M."/>
            <person name="Tomita M."/>
            <person name="Arakawa K."/>
        </authorList>
    </citation>
    <scope>NUCLEOTIDE SEQUENCE [LARGE SCALE GENOMIC DNA]</scope>
</reference>
<dbReference type="SMART" id="SM00032">
    <property type="entry name" value="CCP"/>
    <property type="match status" value="1"/>
</dbReference>
<dbReference type="OrthoDB" id="10045365at2759"/>
<dbReference type="CDD" id="cd00033">
    <property type="entry name" value="CCP"/>
    <property type="match status" value="1"/>
</dbReference>
<evidence type="ECO:0000256" key="2">
    <source>
        <dbReference type="PROSITE-ProRule" id="PRU00076"/>
    </source>
</evidence>
<proteinExistence type="predicted"/>
<dbReference type="Proteomes" id="UP000499080">
    <property type="component" value="Unassembled WGS sequence"/>
</dbReference>
<feature type="domain" description="EGF-like" evidence="4">
    <location>
        <begin position="8"/>
        <end position="38"/>
    </location>
</feature>
<keyword evidence="8" id="KW-1185">Reference proteome</keyword>
<dbReference type="PROSITE" id="PS00022">
    <property type="entry name" value="EGF_1"/>
    <property type="match status" value="1"/>
</dbReference>
<dbReference type="SUPFAM" id="SSF57535">
    <property type="entry name" value="Complement control module/SCR domain"/>
    <property type="match status" value="1"/>
</dbReference>
<evidence type="ECO:0000259" key="4">
    <source>
        <dbReference type="PROSITE" id="PS50026"/>
    </source>
</evidence>
<keyword evidence="1 2" id="KW-1015">Disulfide bond</keyword>
<evidence type="ECO:0008006" key="9">
    <source>
        <dbReference type="Google" id="ProtNLM"/>
    </source>
</evidence>
<dbReference type="SUPFAM" id="SSF57196">
    <property type="entry name" value="EGF/Laminin"/>
    <property type="match status" value="1"/>
</dbReference>
<keyword evidence="2" id="KW-0245">EGF-like domain</keyword>
<feature type="domain" description="Sushi" evidence="5">
    <location>
        <begin position="41"/>
        <end position="99"/>
    </location>
</feature>
<dbReference type="InterPro" id="IPR035976">
    <property type="entry name" value="Sushi/SCR/CCP_sf"/>
</dbReference>
<evidence type="ECO:0000256" key="3">
    <source>
        <dbReference type="PROSITE-ProRule" id="PRU00302"/>
    </source>
</evidence>
<protein>
    <recommendedName>
        <fullName evidence="9">Sushi domain-containing protein</fullName>
    </recommendedName>
</protein>
<comment type="caution">
    <text evidence="6">The sequence shown here is derived from an EMBL/GenBank/DDBJ whole genome shotgun (WGS) entry which is preliminary data.</text>
</comment>
<dbReference type="InterPro" id="IPR000742">
    <property type="entry name" value="EGF"/>
</dbReference>
<feature type="disulfide bond" evidence="3">
    <location>
        <begin position="70"/>
        <end position="97"/>
    </location>
</feature>
<dbReference type="InterPro" id="IPR000436">
    <property type="entry name" value="Sushi_SCR_CCP_dom"/>
</dbReference>
<comment type="caution">
    <text evidence="2">Lacks conserved residue(s) required for the propagation of feature annotation.</text>
</comment>
<evidence type="ECO:0000313" key="8">
    <source>
        <dbReference type="Proteomes" id="UP000499080"/>
    </source>
</evidence>
<dbReference type="PROSITE" id="PS50026">
    <property type="entry name" value="EGF_3"/>
    <property type="match status" value="1"/>
</dbReference>
<dbReference type="Gene3D" id="2.10.70.10">
    <property type="entry name" value="Complement Module, domain 1"/>
    <property type="match status" value="1"/>
</dbReference>
<dbReference type="EMBL" id="BGPR01265990">
    <property type="protein sequence ID" value="GBM85252.1"/>
    <property type="molecule type" value="Genomic_DNA"/>
</dbReference>
<evidence type="ECO:0000259" key="5">
    <source>
        <dbReference type="PROSITE" id="PS50923"/>
    </source>
</evidence>
<name>A0A4Y2J4H4_ARAVE</name>
<accession>A0A4Y2J4H4</accession>
<organism evidence="6 8">
    <name type="scientific">Araneus ventricosus</name>
    <name type="common">Orbweaver spider</name>
    <name type="synonym">Epeira ventricosa</name>
    <dbReference type="NCBI Taxonomy" id="182803"/>
    <lineage>
        <taxon>Eukaryota</taxon>
        <taxon>Metazoa</taxon>
        <taxon>Ecdysozoa</taxon>
        <taxon>Arthropoda</taxon>
        <taxon>Chelicerata</taxon>
        <taxon>Arachnida</taxon>
        <taxon>Araneae</taxon>
        <taxon>Araneomorphae</taxon>
        <taxon>Entelegynae</taxon>
        <taxon>Araneoidea</taxon>
        <taxon>Araneidae</taxon>
        <taxon>Araneus</taxon>
    </lineage>
</organism>
<evidence type="ECO:0000313" key="6">
    <source>
        <dbReference type="EMBL" id="GBM85161.1"/>
    </source>
</evidence>
<dbReference type="Gene3D" id="2.10.25.10">
    <property type="entry name" value="Laminin"/>
    <property type="match status" value="1"/>
</dbReference>
<evidence type="ECO:0000313" key="7">
    <source>
        <dbReference type="EMBL" id="GBM85252.1"/>
    </source>
</evidence>
<evidence type="ECO:0000256" key="1">
    <source>
        <dbReference type="ARBA" id="ARBA00023157"/>
    </source>
</evidence>
<keyword evidence="3" id="KW-0768">Sushi</keyword>
<dbReference type="Pfam" id="PF00084">
    <property type="entry name" value="Sushi"/>
    <property type="match status" value="1"/>
</dbReference>
<dbReference type="PROSITE" id="PS50923">
    <property type="entry name" value="SUSHI"/>
    <property type="match status" value="1"/>
</dbReference>
<gene>
    <name evidence="6" type="ORF">AVEN_246815_1</name>
    <name evidence="7" type="ORF">AVEN_88857_1</name>
</gene>
<feature type="disulfide bond" evidence="2">
    <location>
        <begin position="28"/>
        <end position="37"/>
    </location>
</feature>
<dbReference type="EMBL" id="BGPR01265955">
    <property type="protein sequence ID" value="GBM85161.1"/>
    <property type="molecule type" value="Genomic_DNA"/>
</dbReference>
<sequence>MFLKPSNYLSDCACVNGGICERNGRCLCPVDFEGRRCENRKGCSPPSPPVPPLQVVLSPPDWPVTAVYTCPTEYELRGPSVLTCMSNTKWSSKPPVCREFKIFELFNLERLPGL</sequence>
<dbReference type="AlphaFoldDB" id="A0A4Y2J4H4"/>